<dbReference type="OrthoDB" id="7387101at2"/>
<evidence type="ECO:0000256" key="1">
    <source>
        <dbReference type="SAM" id="MobiDB-lite"/>
    </source>
</evidence>
<dbReference type="EMBL" id="CP040077">
    <property type="protein sequence ID" value="QCP49797.1"/>
    <property type="molecule type" value="Genomic_DNA"/>
</dbReference>
<evidence type="ECO:0000313" key="2">
    <source>
        <dbReference type="EMBL" id="QCP49797.1"/>
    </source>
</evidence>
<organism evidence="2 3">
    <name type="scientific">Trinickia violacea</name>
    <dbReference type="NCBI Taxonomy" id="2571746"/>
    <lineage>
        <taxon>Bacteria</taxon>
        <taxon>Pseudomonadati</taxon>
        <taxon>Pseudomonadota</taxon>
        <taxon>Betaproteobacteria</taxon>
        <taxon>Burkholderiales</taxon>
        <taxon>Burkholderiaceae</taxon>
        <taxon>Trinickia</taxon>
    </lineage>
</organism>
<evidence type="ECO:0000313" key="3">
    <source>
        <dbReference type="Proteomes" id="UP000298656"/>
    </source>
</evidence>
<protein>
    <submittedName>
        <fullName evidence="2">Uncharacterized protein</fullName>
    </submittedName>
</protein>
<feature type="compositionally biased region" description="Pro residues" evidence="1">
    <location>
        <begin position="591"/>
        <end position="609"/>
    </location>
</feature>
<sequence>MSEVDRATPSPRDSARYPAARGIGSSVRAHASAIQRIASSRSSRAGNYLLQLQRSYGNGYVQKVLSTASQAGASQVERIPAARLELPSKTSVLKQLSRATSASRPLQPKLTISDPDDPYEKEAEEIAEKVVVQRKCASGGDSDEECGQCRMNRLSLRRVCTDETAGSEAPGIVDDHTIQQTGEMRRTVQRLSWDDVANVVSSAEDTVKQDAEAAASAVASGAQAVGQTVESGAQAVAGAVETGAQAVAQGVEAAGQAVVSGAEAVASGAVAAGKAVVSGVEAAGQAVVGGTEDILTAMGGANAIAGLFGGTVTVTPSGGVVISIPDQEIAEVEDETFVLPVGIPTLTLFDAGFKLGPFVIDAWAGTIVGDPSVTLAIGPVRLQNISLVLDPVGGTYLGTAQLYIGSAISGSVEKADEAKLQAEGVIPAEPPIPILASAELGLRAILRLVGKEGFSDTVNVGYAGGSFILRQVFDVKLGALANLDHEAFLRIEIEGEEICSVIWPIKSQRLGDAGVEIRVPVTIATGSGKAVAIGTPTAAKFPADAIETELQDDHEPEHCMGLEELGKFLCRKGKLPPDICLVLFPAKPSTPPGPPPPVPFGPVAPPVTPPSVASAPTGRTPSDPIEMQWYKPDNLYDTPIELDGQKYRRTKPGQPLPLPDSNLEIGVESQYLAKVGKLLILAFEPDGGAKRRFNEKLKAHGYGGTKGAGTDADHNQDLQWAGPDEFYNLWPFDSSANRSAGPLQNDLQEITFSDRAGDPPQTMSIGEFKRRGLHRDHKYFTIKCISLTPRACP</sequence>
<gene>
    <name evidence="2" type="ORF">FAZ95_11805</name>
</gene>
<dbReference type="Proteomes" id="UP000298656">
    <property type="component" value="Chromosome 1"/>
</dbReference>
<proteinExistence type="predicted"/>
<dbReference type="AlphaFoldDB" id="A0A4P8IPB7"/>
<name>A0A4P8IPB7_9BURK</name>
<feature type="region of interest" description="Disordered" evidence="1">
    <location>
        <begin position="1"/>
        <end position="23"/>
    </location>
</feature>
<dbReference type="Gene3D" id="1.20.120.20">
    <property type="entry name" value="Apolipoprotein"/>
    <property type="match status" value="1"/>
</dbReference>
<feature type="region of interest" description="Disordered" evidence="1">
    <location>
        <begin position="591"/>
        <end position="627"/>
    </location>
</feature>
<reference evidence="2 3" key="1">
    <citation type="submission" date="2019-05" db="EMBL/GenBank/DDBJ databases">
        <title>Burkholderia sp. DHOD12, isolated from subtropical forest soil.</title>
        <authorList>
            <person name="Gao Z.-H."/>
            <person name="Qiu L.-H."/>
        </authorList>
    </citation>
    <scope>NUCLEOTIDE SEQUENCE [LARGE SCALE GENOMIC DNA]</scope>
    <source>
        <strain evidence="2 3">DHOD12</strain>
    </source>
</reference>
<dbReference type="RefSeq" id="WP_137332621.1">
    <property type="nucleotide sequence ID" value="NZ_CP040077.1"/>
</dbReference>
<dbReference type="KEGG" id="tvl:FAZ95_11805"/>
<accession>A0A4P8IPB7</accession>
<keyword evidence="3" id="KW-1185">Reference proteome</keyword>
<feature type="region of interest" description="Disordered" evidence="1">
    <location>
        <begin position="96"/>
        <end position="118"/>
    </location>
</feature>